<organism evidence="9 10">
    <name type="scientific">Actinomadura barringtoniae</name>
    <dbReference type="NCBI Taxonomy" id="1427535"/>
    <lineage>
        <taxon>Bacteria</taxon>
        <taxon>Bacillati</taxon>
        <taxon>Actinomycetota</taxon>
        <taxon>Actinomycetes</taxon>
        <taxon>Streptosporangiales</taxon>
        <taxon>Thermomonosporaceae</taxon>
        <taxon>Actinomadura</taxon>
    </lineage>
</organism>
<keyword evidence="2" id="KW-0479">Metal-binding</keyword>
<keyword evidence="5 6" id="KW-0482">Metalloprotease</keyword>
<comment type="caution">
    <text evidence="9">The sequence shown here is derived from an EMBL/GenBank/DDBJ whole genome shotgun (WGS) entry which is preliminary data.</text>
</comment>
<dbReference type="RefSeq" id="WP_208261246.1">
    <property type="nucleotide sequence ID" value="NZ_JAGEOJ010000019.1"/>
</dbReference>
<dbReference type="EMBL" id="JAGEOJ010000019">
    <property type="protein sequence ID" value="MBO2453229.1"/>
    <property type="molecule type" value="Genomic_DNA"/>
</dbReference>
<evidence type="ECO:0000256" key="3">
    <source>
        <dbReference type="ARBA" id="ARBA00022801"/>
    </source>
</evidence>
<keyword evidence="3 6" id="KW-0378">Hydrolase</keyword>
<evidence type="ECO:0000256" key="7">
    <source>
        <dbReference type="SAM" id="Phobius"/>
    </source>
</evidence>
<reference evidence="9" key="1">
    <citation type="submission" date="2021-03" db="EMBL/GenBank/DDBJ databases">
        <authorList>
            <person name="Kanchanasin P."/>
            <person name="Saeng-In P."/>
            <person name="Phongsopitanun W."/>
            <person name="Yuki M."/>
            <person name="Kudo T."/>
            <person name="Ohkuma M."/>
            <person name="Tanasupawat S."/>
        </authorList>
    </citation>
    <scope>NUCLEOTIDE SEQUENCE</scope>
    <source>
        <strain evidence="9">GKU 128</strain>
    </source>
</reference>
<comment type="similarity">
    <text evidence="6">Belongs to the peptidase M48 family.</text>
</comment>
<evidence type="ECO:0000256" key="1">
    <source>
        <dbReference type="ARBA" id="ARBA00022670"/>
    </source>
</evidence>
<proteinExistence type="inferred from homology"/>
<keyword evidence="7" id="KW-0472">Membrane</keyword>
<dbReference type="InterPro" id="IPR052173">
    <property type="entry name" value="Beta-lactam_resp_regulator"/>
</dbReference>
<dbReference type="AlphaFoldDB" id="A0A939PQA9"/>
<feature type="transmembrane region" description="Helical" evidence="7">
    <location>
        <begin position="83"/>
        <end position="105"/>
    </location>
</feature>
<comment type="cofactor">
    <cofactor evidence="6">
        <name>Zn(2+)</name>
        <dbReference type="ChEBI" id="CHEBI:29105"/>
    </cofactor>
    <text evidence="6">Binds 1 zinc ion per subunit.</text>
</comment>
<dbReference type="GO" id="GO:0046872">
    <property type="term" value="F:metal ion binding"/>
    <property type="evidence" value="ECO:0007669"/>
    <property type="project" value="UniProtKB-KW"/>
</dbReference>
<feature type="transmembrane region" description="Helical" evidence="7">
    <location>
        <begin position="283"/>
        <end position="302"/>
    </location>
</feature>
<dbReference type="InterPro" id="IPR001915">
    <property type="entry name" value="Peptidase_M48"/>
</dbReference>
<name>A0A939PQA9_9ACTN</name>
<evidence type="ECO:0000256" key="2">
    <source>
        <dbReference type="ARBA" id="ARBA00022723"/>
    </source>
</evidence>
<dbReference type="PANTHER" id="PTHR34978:SF3">
    <property type="entry name" value="SLR0241 PROTEIN"/>
    <property type="match status" value="1"/>
</dbReference>
<accession>A0A939PQA9</accession>
<evidence type="ECO:0000256" key="4">
    <source>
        <dbReference type="ARBA" id="ARBA00022833"/>
    </source>
</evidence>
<keyword evidence="1 6" id="KW-0645">Protease</keyword>
<protein>
    <submittedName>
        <fullName evidence="9">M56 family metallopeptidase</fullName>
    </submittedName>
</protein>
<evidence type="ECO:0000256" key="6">
    <source>
        <dbReference type="RuleBase" id="RU003983"/>
    </source>
</evidence>
<sequence length="323" mass="34349">MDLDQYVPLVAPVSAALAARPLAWRLPPRAATWLLTAGAAIMGLATVCCLVLLTSGGLLHISWIAALADMAPGELPRSPETNVPMATVAGVLLVVSLAMATRAALVQVRGLRSSARAARNLPGRDVVAIVEDDQVDAYALPGRPGRVVVSTGMLELLTPIEQGALLAHERSHLSARHHLFRGVTAVAVAANPLLWPLRDAVVFSTERWADEFAARTIGDRTHLARAIGKASLAGPSGRLAEGAGGMSIIGGTRRPRLRRDPRPGPVPRRVMALMRPRRVRRSAIFLALLTIAVPTFTATQQVGEAAQELHGQVEFAQEQAPTR</sequence>
<evidence type="ECO:0000259" key="8">
    <source>
        <dbReference type="Pfam" id="PF01435"/>
    </source>
</evidence>
<dbReference type="GO" id="GO:0004222">
    <property type="term" value="F:metalloendopeptidase activity"/>
    <property type="evidence" value="ECO:0007669"/>
    <property type="project" value="InterPro"/>
</dbReference>
<dbReference type="GO" id="GO:0006508">
    <property type="term" value="P:proteolysis"/>
    <property type="evidence" value="ECO:0007669"/>
    <property type="project" value="UniProtKB-KW"/>
</dbReference>
<keyword evidence="10" id="KW-1185">Reference proteome</keyword>
<dbReference type="Gene3D" id="3.30.2010.10">
    <property type="entry name" value="Metalloproteases ('zincins'), catalytic domain"/>
    <property type="match status" value="1"/>
</dbReference>
<dbReference type="PANTHER" id="PTHR34978">
    <property type="entry name" value="POSSIBLE SENSOR-TRANSDUCER PROTEIN BLAR"/>
    <property type="match status" value="1"/>
</dbReference>
<dbReference type="Pfam" id="PF01435">
    <property type="entry name" value="Peptidase_M48"/>
    <property type="match status" value="1"/>
</dbReference>
<feature type="transmembrane region" description="Helical" evidence="7">
    <location>
        <begin position="6"/>
        <end position="23"/>
    </location>
</feature>
<evidence type="ECO:0000256" key="5">
    <source>
        <dbReference type="ARBA" id="ARBA00023049"/>
    </source>
</evidence>
<evidence type="ECO:0000313" key="10">
    <source>
        <dbReference type="Proteomes" id="UP000669179"/>
    </source>
</evidence>
<feature type="transmembrane region" description="Helical" evidence="7">
    <location>
        <begin position="30"/>
        <end position="63"/>
    </location>
</feature>
<evidence type="ECO:0000313" key="9">
    <source>
        <dbReference type="EMBL" id="MBO2453229.1"/>
    </source>
</evidence>
<keyword evidence="7" id="KW-0812">Transmembrane</keyword>
<keyword evidence="4 6" id="KW-0862">Zinc</keyword>
<dbReference type="Proteomes" id="UP000669179">
    <property type="component" value="Unassembled WGS sequence"/>
</dbReference>
<gene>
    <name evidence="9" type="ORF">J4573_39470</name>
</gene>
<feature type="domain" description="Peptidase M48" evidence="8">
    <location>
        <begin position="110"/>
        <end position="211"/>
    </location>
</feature>
<keyword evidence="7" id="KW-1133">Transmembrane helix</keyword>
<dbReference type="CDD" id="cd07326">
    <property type="entry name" value="M56_BlaR1_MecR1_like"/>
    <property type="match status" value="1"/>
</dbReference>